<feature type="region of interest" description="Disordered" evidence="1">
    <location>
        <begin position="223"/>
        <end position="254"/>
    </location>
</feature>
<evidence type="ECO:0000313" key="3">
    <source>
        <dbReference type="Proteomes" id="UP000297777"/>
    </source>
</evidence>
<dbReference type="Proteomes" id="UP000297777">
    <property type="component" value="Unassembled WGS sequence"/>
</dbReference>
<sequence>MAKYQFSYGDDDSSSESENKSASSSKTPSSTTKPNSPSSNPLPRASTPPFTFFFNEPLLLDPNLVNKKPTSPTPPQPPTSFNPHPGITPRRTPPSKRSFLPPLTPSKPIISHTPISYNHPRESTPSHSPSPSTRINTSPCSPPQHTCTCTCTPTLNHHLHQTTHPTSSNRDQTARLPALHTLHRENRDEQKSTIASLQKLTRTLEKTIDATTWYRSLIETQEREISEAETNRQEAETARKEAEKKSQEMEEKMGNLERELEVWRGGWEERGFLFLGVHFGDGKE</sequence>
<dbReference type="EMBL" id="PQXH01000059">
    <property type="protein sequence ID" value="TGO14051.1"/>
    <property type="molecule type" value="Genomic_DNA"/>
</dbReference>
<proteinExistence type="predicted"/>
<evidence type="ECO:0000256" key="1">
    <source>
        <dbReference type="SAM" id="MobiDB-lite"/>
    </source>
</evidence>
<keyword evidence="3" id="KW-1185">Reference proteome</keyword>
<dbReference type="OrthoDB" id="3563736at2759"/>
<comment type="caution">
    <text evidence="2">The sequence shown here is derived from an EMBL/GenBank/DDBJ whole genome shotgun (WGS) entry which is preliminary data.</text>
</comment>
<dbReference type="AlphaFoldDB" id="A0A4Z1EXY4"/>
<protein>
    <submittedName>
        <fullName evidence="2">Uncharacterized protein</fullName>
    </submittedName>
</protein>
<feature type="compositionally biased region" description="Pro residues" evidence="1">
    <location>
        <begin position="71"/>
        <end position="80"/>
    </location>
</feature>
<name>A0A4Z1EXY4_9HELO</name>
<dbReference type="SUPFAM" id="SSF57997">
    <property type="entry name" value="Tropomyosin"/>
    <property type="match status" value="1"/>
</dbReference>
<evidence type="ECO:0000313" key="2">
    <source>
        <dbReference type="EMBL" id="TGO14051.1"/>
    </source>
</evidence>
<gene>
    <name evidence="2" type="ORF">BTUL_0059g00370</name>
</gene>
<feature type="compositionally biased region" description="Low complexity" evidence="1">
    <location>
        <begin position="20"/>
        <end position="39"/>
    </location>
</feature>
<organism evidence="2 3">
    <name type="scientific">Botrytis tulipae</name>
    <dbReference type="NCBI Taxonomy" id="87230"/>
    <lineage>
        <taxon>Eukaryota</taxon>
        <taxon>Fungi</taxon>
        <taxon>Dikarya</taxon>
        <taxon>Ascomycota</taxon>
        <taxon>Pezizomycotina</taxon>
        <taxon>Leotiomycetes</taxon>
        <taxon>Helotiales</taxon>
        <taxon>Sclerotiniaceae</taxon>
        <taxon>Botrytis</taxon>
    </lineage>
</organism>
<accession>A0A4Z1EXY4</accession>
<feature type="compositionally biased region" description="Low complexity" evidence="1">
    <location>
        <begin position="125"/>
        <end position="142"/>
    </location>
</feature>
<feature type="region of interest" description="Disordered" evidence="1">
    <location>
        <begin position="1"/>
        <end position="142"/>
    </location>
</feature>
<reference evidence="2 3" key="1">
    <citation type="submission" date="2017-12" db="EMBL/GenBank/DDBJ databases">
        <title>Comparative genomics of Botrytis spp.</title>
        <authorList>
            <person name="Valero-Jimenez C.A."/>
            <person name="Tapia P."/>
            <person name="Veloso J."/>
            <person name="Silva-Moreno E."/>
            <person name="Staats M."/>
            <person name="Valdes J.H."/>
            <person name="Van Kan J.A.L."/>
        </authorList>
    </citation>
    <scope>NUCLEOTIDE SEQUENCE [LARGE SCALE GENOMIC DNA]</scope>
    <source>
        <strain evidence="2 3">Bt9001</strain>
    </source>
</reference>